<evidence type="ECO:0000256" key="1">
    <source>
        <dbReference type="SAM" id="MobiDB-lite"/>
    </source>
</evidence>
<dbReference type="Pfam" id="PF14080">
    <property type="entry name" value="DUF4261"/>
    <property type="match status" value="1"/>
</dbReference>
<evidence type="ECO:0000313" key="4">
    <source>
        <dbReference type="Proteomes" id="UP000194873"/>
    </source>
</evidence>
<dbReference type="RefSeq" id="WP_086594987.1">
    <property type="nucleotide sequence ID" value="NZ_MTSE01000007.1"/>
</dbReference>
<dbReference type="EMBL" id="MTSE01000007">
    <property type="protein sequence ID" value="OUJ73226.1"/>
    <property type="molecule type" value="Genomic_DNA"/>
</dbReference>
<keyword evidence="4" id="KW-1185">Reference proteome</keyword>
<accession>A0A243WCR0</accession>
<dbReference type="OrthoDB" id="277550at2"/>
<feature type="domain" description="DUF4261" evidence="2">
    <location>
        <begin position="210"/>
        <end position="286"/>
    </location>
</feature>
<organism evidence="3 4">
    <name type="scientific">Hymenobacter crusticola</name>
    <dbReference type="NCBI Taxonomy" id="1770526"/>
    <lineage>
        <taxon>Bacteria</taxon>
        <taxon>Pseudomonadati</taxon>
        <taxon>Bacteroidota</taxon>
        <taxon>Cytophagia</taxon>
        <taxon>Cytophagales</taxon>
        <taxon>Hymenobacteraceae</taxon>
        <taxon>Hymenobacter</taxon>
    </lineage>
</organism>
<name>A0A243WCR0_9BACT</name>
<feature type="region of interest" description="Disordered" evidence="1">
    <location>
        <begin position="1"/>
        <end position="22"/>
    </location>
</feature>
<dbReference type="AlphaFoldDB" id="A0A243WCR0"/>
<reference evidence="3 4" key="1">
    <citation type="submission" date="2017-01" db="EMBL/GenBank/DDBJ databases">
        <title>A new Hymenobacter.</title>
        <authorList>
            <person name="Liang Y."/>
            <person name="Feng F."/>
        </authorList>
    </citation>
    <scope>NUCLEOTIDE SEQUENCE [LARGE SCALE GENOMIC DNA]</scope>
    <source>
        <strain evidence="3">MIMBbqt21</strain>
    </source>
</reference>
<dbReference type="Proteomes" id="UP000194873">
    <property type="component" value="Unassembled WGS sequence"/>
</dbReference>
<evidence type="ECO:0000313" key="3">
    <source>
        <dbReference type="EMBL" id="OUJ73226.1"/>
    </source>
</evidence>
<sequence>MGLFDLFGKGDKPKPEEDAEETVENAPQMLYARLLFTEKISFDKRRIAAELEEAFDNVEEADNQGNTLLYYFPDYSVQYQDGSVPAQGAIFITEEPTFDAQSVATALTQSWHWAEAAAAVETCKYECLVSDMMSRGLDYKQRAECYQKFLSAIIKATRPQAVHFMQSDKLVEPFAYAFAVSEEEPDVLNGLVNVRFFNIANSPEGEMFLDTLGMHALGLPDFQIRFQEFDPNAVVSRLWSYANYIYENGVVIEPGNTIQGMSANDKWTCYYADAAVEPKRVVIDLETDS</sequence>
<dbReference type="InterPro" id="IPR025357">
    <property type="entry name" value="DUF4261"/>
</dbReference>
<evidence type="ECO:0000259" key="2">
    <source>
        <dbReference type="Pfam" id="PF14080"/>
    </source>
</evidence>
<comment type="caution">
    <text evidence="3">The sequence shown here is derived from an EMBL/GenBank/DDBJ whole genome shotgun (WGS) entry which is preliminary data.</text>
</comment>
<gene>
    <name evidence="3" type="ORF">BXP70_15480</name>
</gene>
<proteinExistence type="predicted"/>
<protein>
    <recommendedName>
        <fullName evidence="2">DUF4261 domain-containing protein</fullName>
    </recommendedName>
</protein>